<sequence length="379" mass="39365">MSRNLRRADRWTMGVLATAGVLLLGSTTLVLASSTPPPVPTKTIQATVGNTGAVPGLSITFAGDTMLADAALSRLESDGYDWPFAQLNSALIGDIVIANAEAPLTNIKPQASKQFVYAADPRAAAGLKRAGIDVLALANNHVMDAGAAGLQDTIRHAEEAGLATYGAGSTRDEAAMPLLIDAGEDGKVAVLGFGENFGRTSTATTTEPGMLPFTLERITRGLEMGKAAGAHTVIAYVHWGTNYGKVDESQRYWAQQLVDAGYDLVVGAGSHALQPLEIIDGVPVIYSLGNFVFTTPGRYAGKEVTGHGAVATVTLGANGAGHLLLTCLEVDNLVVEFQPRPCPAETAATVLGGVHPGLEIRASSGTFTWQRTGNDEAGD</sequence>
<evidence type="ECO:0000256" key="1">
    <source>
        <dbReference type="ARBA" id="ARBA00005662"/>
    </source>
</evidence>
<dbReference type="InterPro" id="IPR019079">
    <property type="entry name" value="Capsule_synth_CapA"/>
</dbReference>
<evidence type="ECO:0000313" key="3">
    <source>
        <dbReference type="EMBL" id="MBP2376156.1"/>
    </source>
</evidence>
<comment type="similarity">
    <text evidence="1">Belongs to the CapA family.</text>
</comment>
<evidence type="ECO:0000313" key="4">
    <source>
        <dbReference type="Proteomes" id="UP000766570"/>
    </source>
</evidence>
<dbReference type="InterPro" id="IPR052169">
    <property type="entry name" value="CW_Biosynth-Accessory"/>
</dbReference>
<dbReference type="EMBL" id="JAGIOE010000001">
    <property type="protein sequence ID" value="MBP2376156.1"/>
    <property type="molecule type" value="Genomic_DNA"/>
</dbReference>
<evidence type="ECO:0000259" key="2">
    <source>
        <dbReference type="SMART" id="SM00854"/>
    </source>
</evidence>
<name>A0ABS4WIY9_9MICC</name>
<dbReference type="CDD" id="cd07381">
    <property type="entry name" value="MPP_CapA"/>
    <property type="match status" value="1"/>
</dbReference>
<comment type="caution">
    <text evidence="3">The sequence shown here is derived from an EMBL/GenBank/DDBJ whole genome shotgun (WGS) entry which is preliminary data.</text>
</comment>
<dbReference type="SMART" id="SM00854">
    <property type="entry name" value="PGA_cap"/>
    <property type="match status" value="1"/>
</dbReference>
<accession>A0ABS4WIY9</accession>
<dbReference type="InterPro" id="IPR029052">
    <property type="entry name" value="Metallo-depent_PP-like"/>
</dbReference>
<dbReference type="PANTHER" id="PTHR33393:SF13">
    <property type="entry name" value="PGA BIOSYNTHESIS PROTEIN CAPA"/>
    <property type="match status" value="1"/>
</dbReference>
<gene>
    <name evidence="3" type="ORF">JOF46_004068</name>
</gene>
<organism evidence="3 4">
    <name type="scientific">Paeniglutamicibacter psychrophenolicus</name>
    <dbReference type="NCBI Taxonomy" id="257454"/>
    <lineage>
        <taxon>Bacteria</taxon>
        <taxon>Bacillati</taxon>
        <taxon>Actinomycetota</taxon>
        <taxon>Actinomycetes</taxon>
        <taxon>Micrococcales</taxon>
        <taxon>Micrococcaceae</taxon>
        <taxon>Paeniglutamicibacter</taxon>
    </lineage>
</organism>
<proteinExistence type="inferred from homology"/>
<protein>
    <recommendedName>
        <fullName evidence="2">Capsule synthesis protein CapA domain-containing protein</fullName>
    </recommendedName>
</protein>
<dbReference type="RefSeq" id="WP_209910748.1">
    <property type="nucleotide sequence ID" value="NZ_BAAAMI010000029.1"/>
</dbReference>
<dbReference type="Proteomes" id="UP000766570">
    <property type="component" value="Unassembled WGS sequence"/>
</dbReference>
<keyword evidence="4" id="KW-1185">Reference proteome</keyword>
<feature type="domain" description="Capsule synthesis protein CapA" evidence="2">
    <location>
        <begin position="58"/>
        <end position="295"/>
    </location>
</feature>
<dbReference type="SUPFAM" id="SSF56300">
    <property type="entry name" value="Metallo-dependent phosphatases"/>
    <property type="match status" value="1"/>
</dbReference>
<dbReference type="Pfam" id="PF09587">
    <property type="entry name" value="PGA_cap"/>
    <property type="match status" value="1"/>
</dbReference>
<dbReference type="PANTHER" id="PTHR33393">
    <property type="entry name" value="POLYGLUTAMINE SYNTHESIS ACCESSORY PROTEIN RV0574C-RELATED"/>
    <property type="match status" value="1"/>
</dbReference>
<dbReference type="Gene3D" id="3.60.21.10">
    <property type="match status" value="1"/>
</dbReference>
<reference evidence="3 4" key="1">
    <citation type="submission" date="2021-03" db="EMBL/GenBank/DDBJ databases">
        <title>Sequencing the genomes of 1000 actinobacteria strains.</title>
        <authorList>
            <person name="Klenk H.-P."/>
        </authorList>
    </citation>
    <scope>NUCLEOTIDE SEQUENCE [LARGE SCALE GENOMIC DNA]</scope>
    <source>
        <strain evidence="3 4">DSM 15454</strain>
    </source>
</reference>